<dbReference type="CDD" id="cd04301">
    <property type="entry name" value="NAT_SF"/>
    <property type="match status" value="1"/>
</dbReference>
<evidence type="ECO:0000256" key="1">
    <source>
        <dbReference type="ARBA" id="ARBA00022679"/>
    </source>
</evidence>
<keyword evidence="2" id="KW-0012">Acyltransferase</keyword>
<evidence type="ECO:0000256" key="2">
    <source>
        <dbReference type="ARBA" id="ARBA00023315"/>
    </source>
</evidence>
<dbReference type="InterPro" id="IPR050680">
    <property type="entry name" value="YpeA/RimI_acetyltransf"/>
</dbReference>
<reference evidence="4 5" key="1">
    <citation type="submission" date="2015-08" db="EMBL/GenBank/DDBJ databases">
        <title>Draft genome sequence of cellulolytic and xylanolytic Paenibacillus sp. A59, isolated from a decaying forest soil from Patagonia, Argentina.</title>
        <authorList>
            <person name="Ghio S."/>
            <person name="Caceres A.M."/>
            <person name="Talia P."/>
            <person name="Grasso D."/>
            <person name="Campos E."/>
        </authorList>
    </citation>
    <scope>NUCLEOTIDE SEQUENCE [LARGE SCALE GENOMIC DNA]</scope>
    <source>
        <strain evidence="4 5">A59</strain>
    </source>
</reference>
<dbReference type="PROSITE" id="PS51186">
    <property type="entry name" value="GNAT"/>
    <property type="match status" value="1"/>
</dbReference>
<evidence type="ECO:0000313" key="5">
    <source>
        <dbReference type="Proteomes" id="UP000037688"/>
    </source>
</evidence>
<accession>A0A0M9BNY7</accession>
<dbReference type="AlphaFoldDB" id="A0A0M9BNY7"/>
<dbReference type="PANTHER" id="PTHR43420">
    <property type="entry name" value="ACETYLTRANSFERASE"/>
    <property type="match status" value="1"/>
</dbReference>
<dbReference type="InterPro" id="IPR000182">
    <property type="entry name" value="GNAT_dom"/>
</dbReference>
<dbReference type="Pfam" id="PF13527">
    <property type="entry name" value="Acetyltransf_9"/>
    <property type="match status" value="1"/>
</dbReference>
<feature type="domain" description="N-acetyltransferase" evidence="3">
    <location>
        <begin position="8"/>
        <end position="144"/>
    </location>
</feature>
<evidence type="ECO:0000259" key="3">
    <source>
        <dbReference type="PROSITE" id="PS51186"/>
    </source>
</evidence>
<dbReference type="Proteomes" id="UP000037688">
    <property type="component" value="Unassembled WGS sequence"/>
</dbReference>
<dbReference type="OrthoDB" id="9804948at2"/>
<dbReference type="SUPFAM" id="SSF55729">
    <property type="entry name" value="Acyl-CoA N-acyltransferases (Nat)"/>
    <property type="match status" value="1"/>
</dbReference>
<proteinExistence type="predicted"/>
<keyword evidence="5" id="KW-1185">Reference proteome</keyword>
<dbReference type="GO" id="GO:0016747">
    <property type="term" value="F:acyltransferase activity, transferring groups other than amino-acyl groups"/>
    <property type="evidence" value="ECO:0007669"/>
    <property type="project" value="InterPro"/>
</dbReference>
<dbReference type="Gene3D" id="3.40.630.30">
    <property type="match status" value="1"/>
</dbReference>
<protein>
    <submittedName>
        <fullName evidence="4">GCN5 family acetyltransferase</fullName>
    </submittedName>
</protein>
<dbReference type="PATRIC" id="fig|1705561.3.peg.2441"/>
<sequence>MQELIFMKNYKNYEALRKSFFELAVNTFEINFEDWYQQGYWGERYIPYSYVDGDQVIANVSVNILELIIHGEKKKAIQIGTVMTHPDYRGKGLSTRLMNKVLEEYENKYDYMYLFANESVLDFYPKFGFKPVEEHLFSMNYTAKKSPEPANIQKLDVTNAEDLRLIHKFASERLPVSQHFATNHAQGIFMFYCLNVFSDDIYYLENENVIVIYKKEKHNIDLFDLVSLNKIHMTDILHQIADEDTEEITFHFTPDATDHIVLKSTITNDGLYVKTPGENMYPVHVKYPITSIA</sequence>
<dbReference type="RefSeq" id="WP_053781156.1">
    <property type="nucleotide sequence ID" value="NZ_LITU01000056.1"/>
</dbReference>
<dbReference type="EMBL" id="LITU01000056">
    <property type="protein sequence ID" value="KOY16063.1"/>
    <property type="molecule type" value="Genomic_DNA"/>
</dbReference>
<dbReference type="InterPro" id="IPR016181">
    <property type="entry name" value="Acyl_CoA_acyltransferase"/>
</dbReference>
<comment type="caution">
    <text evidence="4">The sequence shown here is derived from an EMBL/GenBank/DDBJ whole genome shotgun (WGS) entry which is preliminary data.</text>
</comment>
<organism evidence="4 5">
    <name type="scientific">Paenibacillus xylanivorans</name>
    <dbReference type="NCBI Taxonomy" id="1705561"/>
    <lineage>
        <taxon>Bacteria</taxon>
        <taxon>Bacillati</taxon>
        <taxon>Bacillota</taxon>
        <taxon>Bacilli</taxon>
        <taxon>Bacillales</taxon>
        <taxon>Paenibacillaceae</taxon>
        <taxon>Paenibacillus</taxon>
    </lineage>
</organism>
<keyword evidence="1 4" id="KW-0808">Transferase</keyword>
<gene>
    <name evidence="4" type="ORF">AMS66_12695</name>
</gene>
<dbReference type="PANTHER" id="PTHR43420:SF31">
    <property type="entry name" value="ACETYLTRANSFERASE"/>
    <property type="match status" value="1"/>
</dbReference>
<evidence type="ECO:0000313" key="4">
    <source>
        <dbReference type="EMBL" id="KOY16063.1"/>
    </source>
</evidence>
<name>A0A0M9BNY7_9BACL</name>